<dbReference type="EMBL" id="DS999428">
    <property type="protein sequence ID" value="EED86403.1"/>
    <property type="molecule type" value="Genomic_DNA"/>
</dbReference>
<sequence>MKHTIALATLLSSSSGRGATAFRSAVGGGAAAINVNRSSSATAGGVDRGRGATRLFSSQGFDTIALHGGYDPDPEIVLGLGQGAPRGVPVYRTTPYIFKNTEHAANLFKLKELGNIYSRL</sequence>
<dbReference type="Gene3D" id="3.40.640.10">
    <property type="entry name" value="Type I PLP-dependent aspartate aminotransferase-like (Major domain)"/>
    <property type="match status" value="1"/>
</dbReference>
<dbReference type="GeneID" id="7447317"/>
<protein>
    <submittedName>
        <fullName evidence="1">Uncharacterized protein</fullName>
    </submittedName>
</protein>
<reference evidence="1 2" key="1">
    <citation type="journal article" date="2004" name="Science">
        <title>The genome of the diatom Thalassiosira pseudonana: ecology, evolution, and metabolism.</title>
        <authorList>
            <person name="Armbrust E.V."/>
            <person name="Berges J.A."/>
            <person name="Bowler C."/>
            <person name="Green B.R."/>
            <person name="Martinez D."/>
            <person name="Putnam N.H."/>
            <person name="Zhou S."/>
            <person name="Allen A.E."/>
            <person name="Apt K.E."/>
            <person name="Bechner M."/>
            <person name="Brzezinski M.A."/>
            <person name="Chaal B.K."/>
            <person name="Chiovitti A."/>
            <person name="Davis A.K."/>
            <person name="Demarest M.S."/>
            <person name="Detter J.C."/>
            <person name="Glavina T."/>
            <person name="Goodstein D."/>
            <person name="Hadi M.Z."/>
            <person name="Hellsten U."/>
            <person name="Hildebrand M."/>
            <person name="Jenkins B.D."/>
            <person name="Jurka J."/>
            <person name="Kapitonov V.V."/>
            <person name="Kroger N."/>
            <person name="Lau W.W."/>
            <person name="Lane T.W."/>
            <person name="Larimer F.W."/>
            <person name="Lippmeier J.C."/>
            <person name="Lucas S."/>
            <person name="Medina M."/>
            <person name="Montsant A."/>
            <person name="Obornik M."/>
            <person name="Parker M.S."/>
            <person name="Palenik B."/>
            <person name="Pazour G.J."/>
            <person name="Richardson P.M."/>
            <person name="Rynearson T.A."/>
            <person name="Saito M.A."/>
            <person name="Schwartz D.C."/>
            <person name="Thamatrakoln K."/>
            <person name="Valentin K."/>
            <person name="Vardi A."/>
            <person name="Wilkerson F.P."/>
            <person name="Rokhsar D.S."/>
        </authorList>
    </citation>
    <scope>NUCLEOTIDE SEQUENCE [LARGE SCALE GENOMIC DNA]</scope>
    <source>
        <strain evidence="1 2">CCMP1335</strain>
    </source>
</reference>
<dbReference type="RefSeq" id="XP_002297301.1">
    <property type="nucleotide sequence ID" value="XM_002297265.1"/>
</dbReference>
<feature type="non-terminal residue" evidence="1">
    <location>
        <position position="120"/>
    </location>
</feature>
<dbReference type="InterPro" id="IPR015421">
    <property type="entry name" value="PyrdxlP-dep_Trfase_major"/>
</dbReference>
<accession>B8LE37</accession>
<dbReference type="KEGG" id="tps:THAPSDRAFT_bd696"/>
<dbReference type="PaxDb" id="35128-Thapsdraft696"/>
<keyword evidence="2" id="KW-1185">Reference proteome</keyword>
<dbReference type="STRING" id="35128.B8LE37"/>
<dbReference type="Proteomes" id="UP000001449">
    <property type="component" value="Unassembled WGS sequence"/>
</dbReference>
<gene>
    <name evidence="1" type="ORF">THAPSDRAFT_bd696</name>
</gene>
<reference evidence="1 2" key="2">
    <citation type="journal article" date="2008" name="Nature">
        <title>The Phaeodactylum genome reveals the evolutionary history of diatom genomes.</title>
        <authorList>
            <person name="Bowler C."/>
            <person name="Allen A.E."/>
            <person name="Badger J.H."/>
            <person name="Grimwood J."/>
            <person name="Jabbari K."/>
            <person name="Kuo A."/>
            <person name="Maheswari U."/>
            <person name="Martens C."/>
            <person name="Maumus F."/>
            <person name="Otillar R.P."/>
            <person name="Rayko E."/>
            <person name="Salamov A."/>
            <person name="Vandepoele K."/>
            <person name="Beszteri B."/>
            <person name="Gruber A."/>
            <person name="Heijde M."/>
            <person name="Katinka M."/>
            <person name="Mock T."/>
            <person name="Valentin K."/>
            <person name="Verret F."/>
            <person name="Berges J.A."/>
            <person name="Brownlee C."/>
            <person name="Cadoret J.P."/>
            <person name="Chiovitti A."/>
            <person name="Choi C.J."/>
            <person name="Coesel S."/>
            <person name="De Martino A."/>
            <person name="Detter J.C."/>
            <person name="Durkin C."/>
            <person name="Falciatore A."/>
            <person name="Fournet J."/>
            <person name="Haruta M."/>
            <person name="Huysman M.J."/>
            <person name="Jenkins B.D."/>
            <person name="Jiroutova K."/>
            <person name="Jorgensen R.E."/>
            <person name="Joubert Y."/>
            <person name="Kaplan A."/>
            <person name="Kroger N."/>
            <person name="Kroth P.G."/>
            <person name="La Roche J."/>
            <person name="Lindquist E."/>
            <person name="Lommer M."/>
            <person name="Martin-Jezequel V."/>
            <person name="Lopez P.J."/>
            <person name="Lucas S."/>
            <person name="Mangogna M."/>
            <person name="McGinnis K."/>
            <person name="Medlin L.K."/>
            <person name="Montsant A."/>
            <person name="Oudot-Le Secq M.P."/>
            <person name="Napoli C."/>
            <person name="Obornik M."/>
            <person name="Parker M.S."/>
            <person name="Petit J.L."/>
            <person name="Porcel B.M."/>
            <person name="Poulsen N."/>
            <person name="Robison M."/>
            <person name="Rychlewski L."/>
            <person name="Rynearson T.A."/>
            <person name="Schmutz J."/>
            <person name="Shapiro H."/>
            <person name="Siaut M."/>
            <person name="Stanley M."/>
            <person name="Sussman M.R."/>
            <person name="Taylor A.R."/>
            <person name="Vardi A."/>
            <person name="von Dassow P."/>
            <person name="Vyverman W."/>
            <person name="Willis A."/>
            <person name="Wyrwicz L.S."/>
            <person name="Rokhsar D.S."/>
            <person name="Weissenbach J."/>
            <person name="Armbrust E.V."/>
            <person name="Green B.R."/>
            <person name="Van de Peer Y."/>
            <person name="Grigoriev I.V."/>
        </authorList>
    </citation>
    <scope>NUCLEOTIDE SEQUENCE [LARGE SCALE GENOMIC DNA]</scope>
    <source>
        <strain evidence="1 2">CCMP1335</strain>
    </source>
</reference>
<dbReference type="HOGENOM" id="CLU_2055924_0_0_1"/>
<evidence type="ECO:0000313" key="2">
    <source>
        <dbReference type="Proteomes" id="UP000001449"/>
    </source>
</evidence>
<evidence type="ECO:0000313" key="1">
    <source>
        <dbReference type="EMBL" id="EED86403.1"/>
    </source>
</evidence>
<proteinExistence type="predicted"/>
<dbReference type="AlphaFoldDB" id="B8LE37"/>
<dbReference type="InParanoid" id="B8LE37"/>
<organism evidence="1 2">
    <name type="scientific">Thalassiosira pseudonana</name>
    <name type="common">Marine diatom</name>
    <name type="synonym">Cyclotella nana</name>
    <dbReference type="NCBI Taxonomy" id="35128"/>
    <lineage>
        <taxon>Eukaryota</taxon>
        <taxon>Sar</taxon>
        <taxon>Stramenopiles</taxon>
        <taxon>Ochrophyta</taxon>
        <taxon>Bacillariophyta</taxon>
        <taxon>Coscinodiscophyceae</taxon>
        <taxon>Thalassiosirophycidae</taxon>
        <taxon>Thalassiosirales</taxon>
        <taxon>Thalassiosiraceae</taxon>
        <taxon>Thalassiosira</taxon>
    </lineage>
</organism>
<name>B8LE37_THAPS</name>